<sequence length="316" mass="33106">MPLLRPLFLAAALSLLVPTVQARDSGSASAVVASIKPIHSLVAGVMEGVGEPALIVEGAGSPHTYRMKPSEAEALQSADIVFWAGAYLETFLVKPLATLGAQAKSVELVDAPGVDKLSLREGGPFEADAHEDESASEAAHEDEQFDTHVWLDPVNAKAMVGAIETALTSADPAHAEIYAANADKLEARLDGLIAEVEADLAGVRGRPFIVFHDAYQYFERRFAIPAAGSITVSPETPPGARRVAALQAKVKAVGATCVFAEPQFEPALVDVIIEGTDAKAGVLDPEGAALKDGPELYFELIGNLAASLKDCLSSEN</sequence>
<feature type="chain" id="PRO_5040902060" description="High-affinity zinc uptake system protein ZnuA" evidence="12">
    <location>
        <begin position="23"/>
        <end position="316"/>
    </location>
</feature>
<evidence type="ECO:0000256" key="7">
    <source>
        <dbReference type="ARBA" id="ARBA00022764"/>
    </source>
</evidence>
<keyword evidence="4" id="KW-0813">Transport</keyword>
<keyword evidence="11" id="KW-1015">Disulfide bond</keyword>
<keyword evidence="8" id="KW-0862">Zinc</keyword>
<dbReference type="Gene3D" id="3.40.50.1980">
    <property type="entry name" value="Nitrogenase molybdenum iron protein domain"/>
    <property type="match status" value="2"/>
</dbReference>
<dbReference type="GO" id="GO:0046872">
    <property type="term" value="F:metal ion binding"/>
    <property type="evidence" value="ECO:0007669"/>
    <property type="project" value="UniProtKB-KW"/>
</dbReference>
<comment type="caution">
    <text evidence="13">The sequence shown here is derived from an EMBL/GenBank/DDBJ whole genome shotgun (WGS) entry which is preliminary data.</text>
</comment>
<proteinExistence type="inferred from homology"/>
<organism evidence="13 14">
    <name type="scientific">Aurantimonas marianensis</name>
    <dbReference type="NCBI Taxonomy" id="2920428"/>
    <lineage>
        <taxon>Bacteria</taxon>
        <taxon>Pseudomonadati</taxon>
        <taxon>Pseudomonadota</taxon>
        <taxon>Alphaproteobacteria</taxon>
        <taxon>Hyphomicrobiales</taxon>
        <taxon>Aurantimonadaceae</taxon>
        <taxon>Aurantimonas</taxon>
    </lineage>
</organism>
<evidence type="ECO:0000256" key="12">
    <source>
        <dbReference type="SAM" id="SignalP"/>
    </source>
</evidence>
<evidence type="ECO:0000313" key="14">
    <source>
        <dbReference type="Proteomes" id="UP001155220"/>
    </source>
</evidence>
<evidence type="ECO:0000256" key="3">
    <source>
        <dbReference type="ARBA" id="ARBA00015915"/>
    </source>
</evidence>
<dbReference type="Pfam" id="PF01297">
    <property type="entry name" value="ZnuA"/>
    <property type="match status" value="1"/>
</dbReference>
<evidence type="ECO:0000256" key="9">
    <source>
        <dbReference type="ARBA" id="ARBA00022906"/>
    </source>
</evidence>
<name>A0A9X2H6Y8_9HYPH</name>
<comment type="similarity">
    <text evidence="2">Belongs to the bacterial solute-binding protein 9 family.</text>
</comment>
<protein>
    <recommendedName>
        <fullName evidence="3">High-affinity zinc uptake system protein ZnuA</fullName>
    </recommendedName>
</protein>
<comment type="subcellular location">
    <subcellularLocation>
        <location evidence="1">Periplasm</location>
    </subcellularLocation>
</comment>
<evidence type="ECO:0000256" key="10">
    <source>
        <dbReference type="ARBA" id="ARBA00023065"/>
    </source>
</evidence>
<dbReference type="GO" id="GO:0006829">
    <property type="term" value="P:zinc ion transport"/>
    <property type="evidence" value="ECO:0007669"/>
    <property type="project" value="UniProtKB-KW"/>
</dbReference>
<evidence type="ECO:0000256" key="8">
    <source>
        <dbReference type="ARBA" id="ARBA00022833"/>
    </source>
</evidence>
<evidence type="ECO:0000256" key="2">
    <source>
        <dbReference type="ARBA" id="ARBA00011028"/>
    </source>
</evidence>
<dbReference type="PANTHER" id="PTHR42953:SF3">
    <property type="entry name" value="HIGH-AFFINITY ZINC UPTAKE SYSTEM PROTEIN ZNUA"/>
    <property type="match status" value="1"/>
</dbReference>
<keyword evidence="5" id="KW-0479">Metal-binding</keyword>
<dbReference type="PANTHER" id="PTHR42953">
    <property type="entry name" value="HIGH-AFFINITY ZINC UPTAKE SYSTEM PROTEIN ZNUA-RELATED"/>
    <property type="match status" value="1"/>
</dbReference>
<keyword evidence="6 12" id="KW-0732">Signal</keyword>
<gene>
    <name evidence="13" type="ORF">MJ956_09310</name>
</gene>
<dbReference type="AlphaFoldDB" id="A0A9X2H6Y8"/>
<dbReference type="GO" id="GO:0042597">
    <property type="term" value="C:periplasmic space"/>
    <property type="evidence" value="ECO:0007669"/>
    <property type="project" value="UniProtKB-SubCell"/>
</dbReference>
<evidence type="ECO:0000256" key="11">
    <source>
        <dbReference type="ARBA" id="ARBA00023157"/>
    </source>
</evidence>
<keyword evidence="14" id="KW-1185">Reference proteome</keyword>
<dbReference type="Proteomes" id="UP001155220">
    <property type="component" value="Unassembled WGS sequence"/>
</dbReference>
<evidence type="ECO:0000313" key="13">
    <source>
        <dbReference type="EMBL" id="MCP3055341.1"/>
    </source>
</evidence>
<evidence type="ECO:0000256" key="4">
    <source>
        <dbReference type="ARBA" id="ARBA00022448"/>
    </source>
</evidence>
<dbReference type="InterPro" id="IPR050492">
    <property type="entry name" value="Bact_metal-bind_prot9"/>
</dbReference>
<evidence type="ECO:0000256" key="6">
    <source>
        <dbReference type="ARBA" id="ARBA00022729"/>
    </source>
</evidence>
<accession>A0A9X2H6Y8</accession>
<reference evidence="13" key="1">
    <citation type="submission" date="2022-03" db="EMBL/GenBank/DDBJ databases">
        <title>Aurantimonas Liuensis sp. Nov., isolated from the hadal seawater of the Mariana Trench.</title>
        <authorList>
            <person name="Liu R."/>
        </authorList>
    </citation>
    <scope>NUCLEOTIDE SEQUENCE</scope>
    <source>
        <strain evidence="13">LRZ36</strain>
    </source>
</reference>
<dbReference type="RefSeq" id="WP_253964199.1">
    <property type="nucleotide sequence ID" value="NZ_JALHBS010000049.1"/>
</dbReference>
<feature type="signal peptide" evidence="12">
    <location>
        <begin position="1"/>
        <end position="22"/>
    </location>
</feature>
<evidence type="ECO:0000256" key="1">
    <source>
        <dbReference type="ARBA" id="ARBA00004418"/>
    </source>
</evidence>
<dbReference type="InterPro" id="IPR035520">
    <property type="entry name" value="ZnuA"/>
</dbReference>
<dbReference type="EMBL" id="JALHBS010000049">
    <property type="protein sequence ID" value="MCP3055341.1"/>
    <property type="molecule type" value="Genomic_DNA"/>
</dbReference>
<dbReference type="CDD" id="cd01019">
    <property type="entry name" value="ZnuA"/>
    <property type="match status" value="1"/>
</dbReference>
<keyword evidence="10" id="KW-0406">Ion transport</keyword>
<dbReference type="SUPFAM" id="SSF53807">
    <property type="entry name" value="Helical backbone' metal receptor"/>
    <property type="match status" value="1"/>
</dbReference>
<keyword evidence="9" id="KW-0864">Zinc transport</keyword>
<dbReference type="InterPro" id="IPR006127">
    <property type="entry name" value="ZnuA-like"/>
</dbReference>
<evidence type="ECO:0000256" key="5">
    <source>
        <dbReference type="ARBA" id="ARBA00022723"/>
    </source>
</evidence>
<keyword evidence="7" id="KW-0574">Periplasm</keyword>